<dbReference type="PANTHER" id="PTHR42756">
    <property type="entry name" value="TRANSCRIPTIONAL REGULATOR, MARR"/>
    <property type="match status" value="1"/>
</dbReference>
<dbReference type="SMART" id="SM00347">
    <property type="entry name" value="HTH_MARR"/>
    <property type="match status" value="1"/>
</dbReference>
<dbReference type="InterPro" id="IPR036388">
    <property type="entry name" value="WH-like_DNA-bd_sf"/>
</dbReference>
<dbReference type="EMBL" id="QHLZ01000020">
    <property type="protein sequence ID" value="PXA63907.1"/>
    <property type="molecule type" value="Genomic_DNA"/>
</dbReference>
<evidence type="ECO:0000313" key="6">
    <source>
        <dbReference type="Proteomes" id="UP000246303"/>
    </source>
</evidence>
<dbReference type="Gene3D" id="1.10.10.10">
    <property type="entry name" value="Winged helix-like DNA-binding domain superfamily/Winged helix DNA-binding domain"/>
    <property type="match status" value="1"/>
</dbReference>
<dbReference type="AlphaFoldDB" id="A0A2V3DMB0"/>
<dbReference type="Proteomes" id="UP000246303">
    <property type="component" value="Unassembled WGS sequence"/>
</dbReference>
<keyword evidence="2" id="KW-0238">DNA-binding</keyword>
<accession>A0A2V3DMB0</accession>
<dbReference type="InterPro" id="IPR000835">
    <property type="entry name" value="HTH_MarR-typ"/>
</dbReference>
<organism evidence="5 6">
    <name type="scientific">Arthrobacter psychrochitiniphilus</name>
    <dbReference type="NCBI Taxonomy" id="291045"/>
    <lineage>
        <taxon>Bacteria</taxon>
        <taxon>Bacillati</taxon>
        <taxon>Actinomycetota</taxon>
        <taxon>Actinomycetes</taxon>
        <taxon>Micrococcales</taxon>
        <taxon>Micrococcaceae</taxon>
        <taxon>Arthrobacter</taxon>
    </lineage>
</organism>
<feature type="domain" description="HTH marR-type" evidence="4">
    <location>
        <begin position="33"/>
        <end position="165"/>
    </location>
</feature>
<dbReference type="SUPFAM" id="SSF46785">
    <property type="entry name" value="Winged helix' DNA-binding domain"/>
    <property type="match status" value="1"/>
</dbReference>
<gene>
    <name evidence="5" type="ORF">CVS29_17775</name>
</gene>
<keyword evidence="1" id="KW-0805">Transcription regulation</keyword>
<evidence type="ECO:0000256" key="2">
    <source>
        <dbReference type="ARBA" id="ARBA00023125"/>
    </source>
</evidence>
<keyword evidence="6" id="KW-1185">Reference proteome</keyword>
<evidence type="ECO:0000313" key="5">
    <source>
        <dbReference type="EMBL" id="PXA63907.1"/>
    </source>
</evidence>
<dbReference type="Pfam" id="PF13463">
    <property type="entry name" value="HTH_27"/>
    <property type="match status" value="1"/>
</dbReference>
<evidence type="ECO:0000256" key="1">
    <source>
        <dbReference type="ARBA" id="ARBA00023015"/>
    </source>
</evidence>
<dbReference type="PROSITE" id="PS50995">
    <property type="entry name" value="HTH_MARR_2"/>
    <property type="match status" value="1"/>
</dbReference>
<reference evidence="5 6" key="1">
    <citation type="submission" date="2018-05" db="EMBL/GenBank/DDBJ databases">
        <title>Genetic diversity of glacier-inhabiting Cryobacterium bacteria in China and description of Cryobacterium mengkeensis sp. nov. and Arthrobacter glacialis sp. nov.</title>
        <authorList>
            <person name="Liu Q."/>
            <person name="Xin Y.-H."/>
        </authorList>
    </citation>
    <scope>NUCLEOTIDE SEQUENCE [LARGE SCALE GENOMIC DNA]</scope>
    <source>
        <strain evidence="5 6">GP3</strain>
    </source>
</reference>
<proteinExistence type="predicted"/>
<dbReference type="OrthoDB" id="9804055at2"/>
<keyword evidence="3" id="KW-0804">Transcription</keyword>
<evidence type="ECO:0000256" key="3">
    <source>
        <dbReference type="ARBA" id="ARBA00023163"/>
    </source>
</evidence>
<sequence>MFIDLSTIRSGCYLPVITDIPPSLDIDGQSPAGKQLQLTLLAVQKHGNRRLSDSLRKFNLTLLQSDILEILFSREELNLKEIGALTLCDSGSPSRSMDQLVQRGYVDRRRDAHDRRIVHFSITSSGQSLGLKIARAMTWIDDELHDSLSDEGIENMTNALRLLLGNSSESVRLNNRLPTV</sequence>
<dbReference type="PANTHER" id="PTHR42756:SF1">
    <property type="entry name" value="TRANSCRIPTIONAL REPRESSOR OF EMRAB OPERON"/>
    <property type="match status" value="1"/>
</dbReference>
<comment type="caution">
    <text evidence="5">The sequence shown here is derived from an EMBL/GenBank/DDBJ whole genome shotgun (WGS) entry which is preliminary data.</text>
</comment>
<name>A0A2V3DMB0_9MICC</name>
<protein>
    <recommendedName>
        <fullName evidence="4">HTH marR-type domain-containing protein</fullName>
    </recommendedName>
</protein>
<evidence type="ECO:0000259" key="4">
    <source>
        <dbReference type="PROSITE" id="PS50995"/>
    </source>
</evidence>
<dbReference type="PRINTS" id="PR00598">
    <property type="entry name" value="HTHMARR"/>
</dbReference>
<dbReference type="InterPro" id="IPR036390">
    <property type="entry name" value="WH_DNA-bd_sf"/>
</dbReference>
<dbReference type="GO" id="GO:0003677">
    <property type="term" value="F:DNA binding"/>
    <property type="evidence" value="ECO:0007669"/>
    <property type="project" value="UniProtKB-KW"/>
</dbReference>
<dbReference type="GO" id="GO:0003700">
    <property type="term" value="F:DNA-binding transcription factor activity"/>
    <property type="evidence" value="ECO:0007669"/>
    <property type="project" value="InterPro"/>
</dbReference>